<dbReference type="RefSeq" id="WP_035126619.1">
    <property type="nucleotide sequence ID" value="NZ_JRHH01000003.1"/>
</dbReference>
<dbReference type="Pfam" id="PF04231">
    <property type="entry name" value="Endonuclease_1"/>
    <property type="match status" value="1"/>
</dbReference>
<keyword evidence="4" id="KW-0378">Hydrolase</keyword>
<evidence type="ECO:0000256" key="5">
    <source>
        <dbReference type="SAM" id="MobiDB-lite"/>
    </source>
</evidence>
<sequence>MFKKILFYFLLFTTFSFQAQIVINELDSDTPSTDDKEFIELKSTTAFLPLDGYVLVLYNGTGSQANLSYYVIDLDGYTTDINGIFVTGNNLVSPVPDKFLPESIFQNGPDGVALYLGSSSDFPNNTLATSTNLVNAIVYGTADPDASSLMTILGVTTQLNESAGTGGSTVNSIQRKNDGTYESKPPTPSANNDGTGFIYNGITIAVSTNTTTEVGSFTVTFTTQTNVISDLSFNFTLDNGSFNTSDFIGNTAVFITTGSNTFSTTLNLVDDTLDEGDELAKVKFGVLPSQYNRLNDEIEVRIIDNDFFTLPFGTPLNPTYGNVMSTAPTGYYASLEGLSGVALKQAVQNIIANPAVVRAHSYGDVTDILKTADQNPLNSNQVWLMYVETPRPKFDFQTSSNSLGKWNREHIYPQSRGGFADGTSDTADGINIWLPTNANDIVAGHADAHHLRAEDGPENTIRNNKDYGLTGYNGPSGSQNSWKGDVARAVFYMAVRYNGLSVVNGDIPDTTVGQLGDLATLLAWNTLDPKDDFEMNRNNYIYTWQVNRNPFIDYPNLADYIFGANVGQPWSASLSTDNFSNRNVVLYPNPAKNYFIVSGVETLSKLELFNVVGTKVLEAEFIGEHQFNIDLSSGIYFAKITSDNKSLIKKIVID</sequence>
<dbReference type="STRING" id="1453498.LG45_10100"/>
<dbReference type="PANTHER" id="PTHR33607">
    <property type="entry name" value="ENDONUCLEASE-1"/>
    <property type="match status" value="1"/>
</dbReference>
<accession>A0A095SWB0</accession>
<dbReference type="OrthoDB" id="5485925at2"/>
<proteinExistence type="inferred from homology"/>
<dbReference type="eggNOG" id="COG2356">
    <property type="taxonomic scope" value="Bacteria"/>
</dbReference>
<feature type="signal peptide" evidence="6">
    <location>
        <begin position="1"/>
        <end position="19"/>
    </location>
</feature>
<evidence type="ECO:0000256" key="3">
    <source>
        <dbReference type="ARBA" id="ARBA00022729"/>
    </source>
</evidence>
<evidence type="ECO:0000256" key="6">
    <source>
        <dbReference type="SAM" id="SignalP"/>
    </source>
</evidence>
<dbReference type="EMBL" id="JRHH01000003">
    <property type="protein sequence ID" value="KGD68614.1"/>
    <property type="molecule type" value="Genomic_DNA"/>
</dbReference>
<dbReference type="GO" id="GO:0004518">
    <property type="term" value="F:nuclease activity"/>
    <property type="evidence" value="ECO:0007669"/>
    <property type="project" value="UniProtKB-KW"/>
</dbReference>
<feature type="domain" description="Secretion system C-terminal sorting" evidence="7">
    <location>
        <begin position="586"/>
        <end position="653"/>
    </location>
</feature>
<keyword evidence="2" id="KW-0540">Nuclease</keyword>
<dbReference type="InterPro" id="IPR007346">
    <property type="entry name" value="Endonuclease-I"/>
</dbReference>
<dbReference type="InterPro" id="IPR026444">
    <property type="entry name" value="Secre_tail"/>
</dbReference>
<reference evidence="8 9" key="1">
    <citation type="submission" date="2014-09" db="EMBL/GenBank/DDBJ databases">
        <title>Whole Genome Shotgun of Flavobacterium aquatile LMG 4008.</title>
        <authorList>
            <person name="Gale A.N."/>
            <person name="Pipes S.E."/>
            <person name="Newman J.D."/>
        </authorList>
    </citation>
    <scope>NUCLEOTIDE SEQUENCE [LARGE SCALE GENOMIC DNA]</scope>
    <source>
        <strain evidence="8 9">LMG 4008</strain>
    </source>
</reference>
<dbReference type="NCBIfam" id="TIGR04183">
    <property type="entry name" value="Por_Secre_tail"/>
    <property type="match status" value="1"/>
</dbReference>
<evidence type="ECO:0000259" key="7">
    <source>
        <dbReference type="Pfam" id="PF18962"/>
    </source>
</evidence>
<evidence type="ECO:0000313" key="8">
    <source>
        <dbReference type="EMBL" id="KGD68614.1"/>
    </source>
</evidence>
<feature type="chain" id="PRO_5001909649" description="Secretion system C-terminal sorting domain-containing protein" evidence="6">
    <location>
        <begin position="20"/>
        <end position="654"/>
    </location>
</feature>
<dbReference type="SUPFAM" id="SSF54060">
    <property type="entry name" value="His-Me finger endonucleases"/>
    <property type="match status" value="1"/>
</dbReference>
<dbReference type="InterPro" id="IPR044925">
    <property type="entry name" value="His-Me_finger_sf"/>
</dbReference>
<gene>
    <name evidence="8" type="ORF">LG45_10100</name>
</gene>
<evidence type="ECO:0000256" key="1">
    <source>
        <dbReference type="ARBA" id="ARBA00006429"/>
    </source>
</evidence>
<dbReference type="AlphaFoldDB" id="A0A095SWB0"/>
<feature type="compositionally biased region" description="Polar residues" evidence="5">
    <location>
        <begin position="162"/>
        <end position="174"/>
    </location>
</feature>
<dbReference type="GO" id="GO:0016787">
    <property type="term" value="F:hydrolase activity"/>
    <property type="evidence" value="ECO:0007669"/>
    <property type="project" value="UniProtKB-KW"/>
</dbReference>
<keyword evidence="3 6" id="KW-0732">Signal</keyword>
<comment type="caution">
    <text evidence="8">The sequence shown here is derived from an EMBL/GenBank/DDBJ whole genome shotgun (WGS) entry which is preliminary data.</text>
</comment>
<dbReference type="PANTHER" id="PTHR33607:SF2">
    <property type="entry name" value="ENDONUCLEASE-1"/>
    <property type="match status" value="1"/>
</dbReference>
<keyword evidence="9" id="KW-1185">Reference proteome</keyword>
<organism evidence="8 9">
    <name type="scientific">Flavobacterium aquatile LMG 4008 = ATCC 11947</name>
    <dbReference type="NCBI Taxonomy" id="1453498"/>
    <lineage>
        <taxon>Bacteria</taxon>
        <taxon>Pseudomonadati</taxon>
        <taxon>Bacteroidota</taxon>
        <taxon>Flavobacteriia</taxon>
        <taxon>Flavobacteriales</taxon>
        <taxon>Flavobacteriaceae</taxon>
        <taxon>Flavobacterium</taxon>
    </lineage>
</organism>
<feature type="region of interest" description="Disordered" evidence="5">
    <location>
        <begin position="162"/>
        <end position="192"/>
    </location>
</feature>
<evidence type="ECO:0000256" key="2">
    <source>
        <dbReference type="ARBA" id="ARBA00022722"/>
    </source>
</evidence>
<evidence type="ECO:0000256" key="4">
    <source>
        <dbReference type="ARBA" id="ARBA00022801"/>
    </source>
</evidence>
<protein>
    <recommendedName>
        <fullName evidence="7">Secretion system C-terminal sorting domain-containing protein</fullName>
    </recommendedName>
</protein>
<dbReference type="Proteomes" id="UP000029554">
    <property type="component" value="Unassembled WGS sequence"/>
</dbReference>
<name>A0A095SWB0_9FLAO</name>
<comment type="similarity">
    <text evidence="1">Belongs to the EndA/NucM nuclease family.</text>
</comment>
<dbReference type="Pfam" id="PF18962">
    <property type="entry name" value="Por_Secre_tail"/>
    <property type="match status" value="1"/>
</dbReference>
<evidence type="ECO:0000313" key="9">
    <source>
        <dbReference type="Proteomes" id="UP000029554"/>
    </source>
</evidence>